<dbReference type="Pfam" id="PF19515">
    <property type="entry name" value="DUF6048"/>
    <property type="match status" value="1"/>
</dbReference>
<dbReference type="AlphaFoldDB" id="A0A1H3X5L6"/>
<organism evidence="2 3">
    <name type="scientific">Bizionia paragorgiae</name>
    <dbReference type="NCBI Taxonomy" id="283786"/>
    <lineage>
        <taxon>Bacteria</taxon>
        <taxon>Pseudomonadati</taxon>
        <taxon>Bacteroidota</taxon>
        <taxon>Flavobacteriia</taxon>
        <taxon>Flavobacteriales</taxon>
        <taxon>Flavobacteriaceae</taxon>
        <taxon>Bizionia</taxon>
    </lineage>
</organism>
<evidence type="ECO:0000313" key="3">
    <source>
        <dbReference type="Proteomes" id="UP000198846"/>
    </source>
</evidence>
<dbReference type="STRING" id="283786.SAMN04487990_104140"/>
<feature type="chain" id="PRO_5011782482" description="Outer membrane protein beta-barrel domain-containing protein" evidence="1">
    <location>
        <begin position="26"/>
        <end position="243"/>
    </location>
</feature>
<dbReference type="RefSeq" id="WP_092132814.1">
    <property type="nucleotide sequence ID" value="NZ_FNQK01000004.1"/>
</dbReference>
<sequence>MKIPHTLTYFISTVVLLLFCVTVNAQDQNTPENTPSDSLVVKQKYGLRLGGDISKLVRSFLDEEYTGFEINGDYRLTKNWYVAGELGTEEKTSSNDFLSTTANGSYFKAGFDYNMYENWLDMENMIYSGFRVGASTFSQQRNSYTVYSTNQFWAPQFTSNEVEKFSGLTAIWAELIMGIKAEVLTNLFVGIQAQLKFSISEDTPENFGNNYIPGFGKTYDGSKIGAGYGYTVSYLIPIFKKNK</sequence>
<dbReference type="InterPro" id="IPR046111">
    <property type="entry name" value="DUF6048"/>
</dbReference>
<evidence type="ECO:0000256" key="1">
    <source>
        <dbReference type="SAM" id="SignalP"/>
    </source>
</evidence>
<evidence type="ECO:0000313" key="2">
    <source>
        <dbReference type="EMBL" id="SDZ94221.1"/>
    </source>
</evidence>
<reference evidence="3" key="1">
    <citation type="submission" date="2016-10" db="EMBL/GenBank/DDBJ databases">
        <authorList>
            <person name="Varghese N."/>
            <person name="Submissions S."/>
        </authorList>
    </citation>
    <scope>NUCLEOTIDE SEQUENCE [LARGE SCALE GENOMIC DNA]</scope>
    <source>
        <strain evidence="3">DSM 23842</strain>
    </source>
</reference>
<gene>
    <name evidence="2" type="ORF">SAMN04487990_104140</name>
</gene>
<protein>
    <recommendedName>
        <fullName evidence="4">Outer membrane protein beta-barrel domain-containing protein</fullName>
    </recommendedName>
</protein>
<evidence type="ECO:0008006" key="4">
    <source>
        <dbReference type="Google" id="ProtNLM"/>
    </source>
</evidence>
<dbReference type="Proteomes" id="UP000198846">
    <property type="component" value="Unassembled WGS sequence"/>
</dbReference>
<name>A0A1H3X5L6_BIZPA</name>
<proteinExistence type="predicted"/>
<dbReference type="EMBL" id="FNQK01000004">
    <property type="protein sequence ID" value="SDZ94221.1"/>
    <property type="molecule type" value="Genomic_DNA"/>
</dbReference>
<keyword evidence="3" id="KW-1185">Reference proteome</keyword>
<accession>A0A1H3X5L6</accession>
<feature type="signal peptide" evidence="1">
    <location>
        <begin position="1"/>
        <end position="25"/>
    </location>
</feature>
<dbReference type="OrthoDB" id="1199048at2"/>
<keyword evidence="1" id="KW-0732">Signal</keyword>